<evidence type="ECO:0000256" key="3">
    <source>
        <dbReference type="ARBA" id="ARBA00022771"/>
    </source>
</evidence>
<protein>
    <recommendedName>
        <fullName evidence="9">C2H2-type domain-containing protein</fullName>
    </recommendedName>
</protein>
<keyword evidence="6" id="KW-0238">DNA-binding</keyword>
<dbReference type="InterPro" id="IPR055187">
    <property type="entry name" value="C2CH-3rd_BIRD-IDD"/>
</dbReference>
<dbReference type="GO" id="GO:0003677">
    <property type="term" value="F:DNA binding"/>
    <property type="evidence" value="ECO:0007669"/>
    <property type="project" value="UniProtKB-KW"/>
</dbReference>
<accession>A0ABD3A035</accession>
<reference evidence="10 11" key="1">
    <citation type="submission" date="2024-11" db="EMBL/GenBank/DDBJ databases">
        <title>A near-complete genome assembly of Cinchona calisaya.</title>
        <authorList>
            <person name="Lian D.C."/>
            <person name="Zhao X.W."/>
            <person name="Wei L."/>
        </authorList>
    </citation>
    <scope>NUCLEOTIDE SEQUENCE [LARGE SCALE GENOMIC DNA]</scope>
    <source>
        <tissue evidence="10">Nenye</tissue>
    </source>
</reference>
<evidence type="ECO:0000256" key="2">
    <source>
        <dbReference type="ARBA" id="ARBA00022737"/>
    </source>
</evidence>
<dbReference type="GO" id="GO:0006355">
    <property type="term" value="P:regulation of DNA-templated transcription"/>
    <property type="evidence" value="ECO:0007669"/>
    <property type="project" value="UniProtKB-ARBA"/>
</dbReference>
<dbReference type="InterPro" id="IPR031140">
    <property type="entry name" value="IDD1-16"/>
</dbReference>
<evidence type="ECO:0000256" key="8">
    <source>
        <dbReference type="PROSITE-ProRule" id="PRU00042"/>
    </source>
</evidence>
<dbReference type="EMBL" id="JBJUIK010000006">
    <property type="protein sequence ID" value="KAL3525054.1"/>
    <property type="molecule type" value="Genomic_DNA"/>
</dbReference>
<evidence type="ECO:0000256" key="5">
    <source>
        <dbReference type="ARBA" id="ARBA00023015"/>
    </source>
</evidence>
<feature type="domain" description="C2H2-type" evidence="9">
    <location>
        <begin position="54"/>
        <end position="76"/>
    </location>
</feature>
<keyword evidence="11" id="KW-1185">Reference proteome</keyword>
<sequence length="406" mass="47232">MLACQSFPLPSSEVFACPNDGITTKKKRKPAGTPDPDAEVVYLSPEMLMESDRYVCEICNQSFQREQNLQMHRRRHKVPWKLLKKDKQEVRKKVYVCPEPTCLHHDPRHALGDLVGIKKHFRRKHSNNKQWVCEKCSKGYAVQSDYKAHVKICGTRGHSCDCGRVFSRVEAFIEHQDTCKARMTNYMAHSSFSPDFLRNRNLHNNPPEIPRQKIFDLSFDGQNNKKNGTFTTSFSHNLELELFSSGTSEHNNHHTSQSNIGTSFVYEPEKGDYYSNSGWYNNAAWKYNHSYFRENVEYFKEAPFEAVRLRDEARELSRVAIEEKALAEEMRHQARCLIEMAKQETAKARKIKEQTFAEFNAAQIVKDCATRHIMNTNFVQITCNACRKEFLQEKPSRLRVPSHLPF</sequence>
<keyword evidence="3 8" id="KW-0863">Zinc-finger</keyword>
<evidence type="ECO:0000313" key="11">
    <source>
        <dbReference type="Proteomes" id="UP001630127"/>
    </source>
</evidence>
<dbReference type="Pfam" id="PF22995">
    <property type="entry name" value="C2CH-3rd_BIRD-IDD"/>
    <property type="match status" value="1"/>
</dbReference>
<dbReference type="Pfam" id="PF22996">
    <property type="entry name" value="C2H2-2nd_BIRD-IDD"/>
    <property type="match status" value="1"/>
</dbReference>
<dbReference type="PANTHER" id="PTHR10593:SF10">
    <property type="entry name" value="OS08G0467100 PROTEIN"/>
    <property type="match status" value="1"/>
</dbReference>
<evidence type="ECO:0000313" key="10">
    <source>
        <dbReference type="EMBL" id="KAL3525054.1"/>
    </source>
</evidence>
<evidence type="ECO:0000256" key="1">
    <source>
        <dbReference type="ARBA" id="ARBA00022723"/>
    </source>
</evidence>
<evidence type="ECO:0000256" key="7">
    <source>
        <dbReference type="ARBA" id="ARBA00023163"/>
    </source>
</evidence>
<dbReference type="Proteomes" id="UP001630127">
    <property type="component" value="Unassembled WGS sequence"/>
</dbReference>
<dbReference type="PROSITE" id="PS50157">
    <property type="entry name" value="ZINC_FINGER_C2H2_2"/>
    <property type="match status" value="1"/>
</dbReference>
<gene>
    <name evidence="10" type="ORF">ACH5RR_013426</name>
</gene>
<dbReference type="Pfam" id="PF13912">
    <property type="entry name" value="zf-C2H2_6"/>
    <property type="match status" value="1"/>
</dbReference>
<organism evidence="10 11">
    <name type="scientific">Cinchona calisaya</name>
    <dbReference type="NCBI Taxonomy" id="153742"/>
    <lineage>
        <taxon>Eukaryota</taxon>
        <taxon>Viridiplantae</taxon>
        <taxon>Streptophyta</taxon>
        <taxon>Embryophyta</taxon>
        <taxon>Tracheophyta</taxon>
        <taxon>Spermatophyta</taxon>
        <taxon>Magnoliopsida</taxon>
        <taxon>eudicotyledons</taxon>
        <taxon>Gunneridae</taxon>
        <taxon>Pentapetalae</taxon>
        <taxon>asterids</taxon>
        <taxon>lamiids</taxon>
        <taxon>Gentianales</taxon>
        <taxon>Rubiaceae</taxon>
        <taxon>Cinchonoideae</taxon>
        <taxon>Cinchoneae</taxon>
        <taxon>Cinchona</taxon>
    </lineage>
</organism>
<dbReference type="FunFam" id="3.30.160.60:FF:000554">
    <property type="entry name" value="protein indeterminate-domain 12-like"/>
    <property type="match status" value="1"/>
</dbReference>
<keyword evidence="5" id="KW-0805">Transcription regulation</keyword>
<dbReference type="Gene3D" id="3.30.160.60">
    <property type="entry name" value="Classic Zinc Finger"/>
    <property type="match status" value="2"/>
</dbReference>
<keyword evidence="1" id="KW-0479">Metal-binding</keyword>
<dbReference type="SUPFAM" id="SSF57667">
    <property type="entry name" value="beta-beta-alpha zinc fingers"/>
    <property type="match status" value="1"/>
</dbReference>
<dbReference type="InterPro" id="IPR013087">
    <property type="entry name" value="Znf_C2H2_type"/>
</dbReference>
<dbReference type="AlphaFoldDB" id="A0ABD3A035"/>
<keyword evidence="2" id="KW-0677">Repeat</keyword>
<evidence type="ECO:0000259" key="9">
    <source>
        <dbReference type="PROSITE" id="PS50157"/>
    </source>
</evidence>
<dbReference type="PANTHER" id="PTHR10593">
    <property type="entry name" value="SERINE/THREONINE-PROTEIN KINASE RIO"/>
    <property type="match status" value="1"/>
</dbReference>
<evidence type="ECO:0000256" key="4">
    <source>
        <dbReference type="ARBA" id="ARBA00022833"/>
    </source>
</evidence>
<dbReference type="PROSITE" id="PS00028">
    <property type="entry name" value="ZINC_FINGER_C2H2_1"/>
    <property type="match status" value="1"/>
</dbReference>
<dbReference type="InterPro" id="IPR055186">
    <property type="entry name" value="C2H2-2nd_BIRD-IDD"/>
</dbReference>
<comment type="caution">
    <text evidence="10">The sequence shown here is derived from an EMBL/GenBank/DDBJ whole genome shotgun (WGS) entry which is preliminary data.</text>
</comment>
<keyword evidence="7" id="KW-0804">Transcription</keyword>
<dbReference type="GO" id="GO:0008270">
    <property type="term" value="F:zinc ion binding"/>
    <property type="evidence" value="ECO:0007669"/>
    <property type="project" value="UniProtKB-KW"/>
</dbReference>
<name>A0ABD3A035_9GENT</name>
<dbReference type="SMART" id="SM00355">
    <property type="entry name" value="ZnF_C2H2"/>
    <property type="match status" value="3"/>
</dbReference>
<evidence type="ECO:0000256" key="6">
    <source>
        <dbReference type="ARBA" id="ARBA00023125"/>
    </source>
</evidence>
<dbReference type="InterPro" id="IPR036236">
    <property type="entry name" value="Znf_C2H2_sf"/>
</dbReference>
<proteinExistence type="predicted"/>
<keyword evidence="4" id="KW-0862">Zinc</keyword>